<dbReference type="CDD" id="cd00086">
    <property type="entry name" value="homeodomain"/>
    <property type="match status" value="1"/>
</dbReference>
<evidence type="ECO:0000256" key="7">
    <source>
        <dbReference type="SAM" id="MobiDB-lite"/>
    </source>
</evidence>
<feature type="compositionally biased region" description="Basic and acidic residues" evidence="7">
    <location>
        <begin position="121"/>
        <end position="133"/>
    </location>
</feature>
<evidence type="ECO:0000259" key="8">
    <source>
        <dbReference type="PROSITE" id="PS50071"/>
    </source>
</evidence>
<dbReference type="InterPro" id="IPR001356">
    <property type="entry name" value="HD"/>
</dbReference>
<reference evidence="9 10" key="1">
    <citation type="submission" date="2023-04" db="EMBL/GenBank/DDBJ databases">
        <title>Genome of Basidiobolus ranarum AG-B5.</title>
        <authorList>
            <person name="Stajich J.E."/>
            <person name="Carter-House D."/>
            <person name="Gryganskyi A."/>
        </authorList>
    </citation>
    <scope>NUCLEOTIDE SEQUENCE [LARGE SCALE GENOMIC DNA]</scope>
    <source>
        <strain evidence="9 10">AG-B5</strain>
    </source>
</reference>
<dbReference type="InterPro" id="IPR057939">
    <property type="entry name" value="TRF2_HOY1_PH"/>
</dbReference>
<gene>
    <name evidence="9" type="ORF">K7432_008530</name>
</gene>
<evidence type="ECO:0000256" key="4">
    <source>
        <dbReference type="ARBA" id="ARBA00023242"/>
    </source>
</evidence>
<keyword evidence="10" id="KW-1185">Reference proteome</keyword>
<dbReference type="PROSITE" id="PS00027">
    <property type="entry name" value="HOMEOBOX_1"/>
    <property type="match status" value="1"/>
</dbReference>
<keyword evidence="3 5" id="KW-0371">Homeobox</keyword>
<name>A0ABR2VZB7_9FUNG</name>
<evidence type="ECO:0000256" key="5">
    <source>
        <dbReference type="PROSITE-ProRule" id="PRU00108"/>
    </source>
</evidence>
<dbReference type="EMBL" id="JASJQH010007353">
    <property type="protein sequence ID" value="KAK9710279.1"/>
    <property type="molecule type" value="Genomic_DNA"/>
</dbReference>
<sequence length="689" mass="76890">MFSEHSGNRSGEPPVKRYRGMLIDSIPPTTDFSPISRNFSTDSATPPSAHSSSITNSTQDHKEGDMPDMSTEIISAEEDEYTEFKDSSQPLSSIPHYPGSENAEPYSTYLKLEDESNETTGQDREANENDTSAKDSSTNSPAKKRTRATPEQLLILEEAFMTNISPNSKVREALAERINMSERSIQIWFQNRRAKVKLMQKRSHLVQETMSRQYFNSCMPFTQGMYPFRNDITSDQGGMYTNGSTARFTTGVEMSEDHPNSYTSSGYQFDPTSIGMNPHLAPRVAISPSMPTQNGVAKLAMVRGMSAPVMPVVNPTTGVHPFTCDTLSIGTWRRMAITKNDLLCYFNLTDKKMSWHITDNNSRFKMEFDFLAIVGIEFKILDAVFGQIAININQVPEFSMEVKVGNNSVWTTCRDFTEGKQASSFFRHVIRGHAQPLKRQIITLMQADMSLQKTVRIEPLSNMTRVMAPQRRQSFPDKSIAHSFNTSCADLLAARRNSVDEHTTRRATSVPMQNIMSLHRFSRESSLCADTFDSTRYNSLMVIDEIGNVSPMNDFSRHDFTSNENIRGNGTAPPNFVASGAMPPHPVMAASPLDIEASSAENLTLTSPLDLYRNHQYEQLQMISSGMGISDCVSSSWEDAFAMNSMYLLGSSINSPGVDELNNSILGHVPSAECPNEHLPSESYDKNFS</sequence>
<dbReference type="Proteomes" id="UP001479436">
    <property type="component" value="Unassembled WGS sequence"/>
</dbReference>
<keyword evidence="2 5" id="KW-0238">DNA-binding</keyword>
<evidence type="ECO:0000256" key="2">
    <source>
        <dbReference type="ARBA" id="ARBA00023125"/>
    </source>
</evidence>
<feature type="region of interest" description="Disordered" evidence="7">
    <location>
        <begin position="1"/>
        <end position="148"/>
    </location>
</feature>
<dbReference type="PANTHER" id="PTHR24324">
    <property type="entry name" value="HOMEOBOX PROTEIN HHEX"/>
    <property type="match status" value="1"/>
</dbReference>
<evidence type="ECO:0000313" key="9">
    <source>
        <dbReference type="EMBL" id="KAK9710279.1"/>
    </source>
</evidence>
<feature type="DNA-binding region" description="Homeobox" evidence="5">
    <location>
        <begin position="141"/>
        <end position="200"/>
    </location>
</feature>
<proteinExistence type="predicted"/>
<keyword evidence="4 5" id="KW-0539">Nucleus</keyword>
<feature type="compositionally biased region" description="Polar residues" evidence="7">
    <location>
        <begin position="27"/>
        <end position="58"/>
    </location>
</feature>
<comment type="caution">
    <text evidence="9">The sequence shown here is derived from an EMBL/GenBank/DDBJ whole genome shotgun (WGS) entry which is preliminary data.</text>
</comment>
<organism evidence="9 10">
    <name type="scientific">Basidiobolus ranarum</name>
    <dbReference type="NCBI Taxonomy" id="34480"/>
    <lineage>
        <taxon>Eukaryota</taxon>
        <taxon>Fungi</taxon>
        <taxon>Fungi incertae sedis</taxon>
        <taxon>Zoopagomycota</taxon>
        <taxon>Entomophthoromycotina</taxon>
        <taxon>Basidiobolomycetes</taxon>
        <taxon>Basidiobolales</taxon>
        <taxon>Basidiobolaceae</taxon>
        <taxon>Basidiobolus</taxon>
    </lineage>
</organism>
<dbReference type="Pfam" id="PF24818">
    <property type="entry name" value="PH_TRF2_HOY1"/>
    <property type="match status" value="1"/>
</dbReference>
<evidence type="ECO:0000256" key="1">
    <source>
        <dbReference type="ARBA" id="ARBA00004123"/>
    </source>
</evidence>
<dbReference type="InterPro" id="IPR009057">
    <property type="entry name" value="Homeodomain-like_sf"/>
</dbReference>
<dbReference type="SUPFAM" id="SSF46689">
    <property type="entry name" value="Homeodomain-like"/>
    <property type="match status" value="1"/>
</dbReference>
<dbReference type="PROSITE" id="PS50071">
    <property type="entry name" value="HOMEOBOX_2"/>
    <property type="match status" value="1"/>
</dbReference>
<dbReference type="PANTHER" id="PTHR24324:SF5">
    <property type="entry name" value="HEMATOPOIETICALLY-EXPRESSED HOMEOBOX PROTEIN HHEX"/>
    <property type="match status" value="1"/>
</dbReference>
<protein>
    <recommendedName>
        <fullName evidence="8">Homeobox domain-containing protein</fullName>
    </recommendedName>
</protein>
<dbReference type="Pfam" id="PF00046">
    <property type="entry name" value="Homeodomain"/>
    <property type="match status" value="1"/>
</dbReference>
<accession>A0ABR2VZB7</accession>
<evidence type="ECO:0000256" key="3">
    <source>
        <dbReference type="ARBA" id="ARBA00023155"/>
    </source>
</evidence>
<dbReference type="InterPro" id="IPR017970">
    <property type="entry name" value="Homeobox_CS"/>
</dbReference>
<evidence type="ECO:0000313" key="10">
    <source>
        <dbReference type="Proteomes" id="UP001479436"/>
    </source>
</evidence>
<dbReference type="SMART" id="SM00389">
    <property type="entry name" value="HOX"/>
    <property type="match status" value="1"/>
</dbReference>
<evidence type="ECO:0000256" key="6">
    <source>
        <dbReference type="RuleBase" id="RU000682"/>
    </source>
</evidence>
<feature type="domain" description="Homeobox" evidence="8">
    <location>
        <begin position="139"/>
        <end position="199"/>
    </location>
</feature>
<comment type="subcellular location">
    <subcellularLocation>
        <location evidence="1 5 6">Nucleus</location>
    </subcellularLocation>
</comment>
<dbReference type="Gene3D" id="1.10.10.60">
    <property type="entry name" value="Homeodomain-like"/>
    <property type="match status" value="1"/>
</dbReference>
<dbReference type="InterPro" id="IPR051000">
    <property type="entry name" value="Homeobox_DNA-bind_prot"/>
</dbReference>